<feature type="region of interest" description="Disordered" evidence="3">
    <location>
        <begin position="108"/>
        <end position="171"/>
    </location>
</feature>
<feature type="compositionally biased region" description="Basic and acidic residues" evidence="3">
    <location>
        <begin position="154"/>
        <end position="165"/>
    </location>
</feature>
<accession>W9S2X7</accession>
<feature type="compositionally biased region" description="Basic and acidic residues" evidence="3">
    <location>
        <begin position="124"/>
        <end position="141"/>
    </location>
</feature>
<dbReference type="PROSITE" id="PS50102">
    <property type="entry name" value="RRM"/>
    <property type="match status" value="2"/>
</dbReference>
<feature type="domain" description="RRM" evidence="4">
    <location>
        <begin position="202"/>
        <end position="279"/>
    </location>
</feature>
<reference evidence="6" key="1">
    <citation type="submission" date="2013-01" db="EMBL/GenBank/DDBJ databases">
        <title>Draft Genome Sequence of a Mulberry Tree, Morus notabilis C.K. Schneid.</title>
        <authorList>
            <person name="He N."/>
            <person name="Zhao S."/>
        </authorList>
    </citation>
    <scope>NUCLEOTIDE SEQUENCE</scope>
</reference>
<dbReference type="InterPro" id="IPR012677">
    <property type="entry name" value="Nucleotide-bd_a/b_plait_sf"/>
</dbReference>
<dbReference type="EMBL" id="KE345667">
    <property type="protein sequence ID" value="EXC11124.1"/>
    <property type="molecule type" value="Genomic_DNA"/>
</dbReference>
<dbReference type="OrthoDB" id="431169at2759"/>
<dbReference type="InterPro" id="IPR000504">
    <property type="entry name" value="RRM_dom"/>
</dbReference>
<evidence type="ECO:0000313" key="6">
    <source>
        <dbReference type="Proteomes" id="UP000030645"/>
    </source>
</evidence>
<dbReference type="STRING" id="981085.W9S2X7"/>
<evidence type="ECO:0000256" key="2">
    <source>
        <dbReference type="PROSITE-ProRule" id="PRU00176"/>
    </source>
</evidence>
<protein>
    <submittedName>
        <fullName evidence="5">RNA-binding protein with multiple splicing</fullName>
    </submittedName>
</protein>
<dbReference type="KEGG" id="mnt:21388047"/>
<dbReference type="Pfam" id="PF00076">
    <property type="entry name" value="RRM_1"/>
    <property type="match status" value="2"/>
</dbReference>
<dbReference type="PANTHER" id="PTHR10501">
    <property type="entry name" value="U1 SMALL NUCLEAR RIBONUCLEOPROTEIN A/U2 SMALL NUCLEAR RIBONUCLEOPROTEIN B"/>
    <property type="match status" value="1"/>
</dbReference>
<dbReference type="Gene3D" id="3.30.70.330">
    <property type="match status" value="2"/>
</dbReference>
<dbReference type="Proteomes" id="UP000030645">
    <property type="component" value="Unassembled WGS sequence"/>
</dbReference>
<dbReference type="FunFam" id="3.30.70.330:FF:000404">
    <property type="entry name" value="RNA-binding protein with multiple splicing"/>
    <property type="match status" value="1"/>
</dbReference>
<dbReference type="AlphaFoldDB" id="W9S2X7"/>
<organism evidence="5 6">
    <name type="scientific">Morus notabilis</name>
    <dbReference type="NCBI Taxonomy" id="981085"/>
    <lineage>
        <taxon>Eukaryota</taxon>
        <taxon>Viridiplantae</taxon>
        <taxon>Streptophyta</taxon>
        <taxon>Embryophyta</taxon>
        <taxon>Tracheophyta</taxon>
        <taxon>Spermatophyta</taxon>
        <taxon>Magnoliopsida</taxon>
        <taxon>eudicotyledons</taxon>
        <taxon>Gunneridae</taxon>
        <taxon>Pentapetalae</taxon>
        <taxon>rosids</taxon>
        <taxon>fabids</taxon>
        <taxon>Rosales</taxon>
        <taxon>Moraceae</taxon>
        <taxon>Moreae</taxon>
        <taxon>Morus</taxon>
    </lineage>
</organism>
<evidence type="ECO:0000259" key="4">
    <source>
        <dbReference type="PROSITE" id="PS50102"/>
    </source>
</evidence>
<evidence type="ECO:0000256" key="1">
    <source>
        <dbReference type="ARBA" id="ARBA00022884"/>
    </source>
</evidence>
<dbReference type="CDD" id="cd12245">
    <property type="entry name" value="RRM_scw1_like"/>
    <property type="match status" value="1"/>
</dbReference>
<keyword evidence="1 2" id="KW-0694">RNA-binding</keyword>
<evidence type="ECO:0000313" key="5">
    <source>
        <dbReference type="EMBL" id="EXC11124.1"/>
    </source>
</evidence>
<dbReference type="InterPro" id="IPR035979">
    <property type="entry name" value="RBD_domain_sf"/>
</dbReference>
<dbReference type="GO" id="GO:0003723">
    <property type="term" value="F:RNA binding"/>
    <property type="evidence" value="ECO:0007669"/>
    <property type="project" value="UniProtKB-UniRule"/>
</dbReference>
<proteinExistence type="predicted"/>
<sequence length="284" mass="31257">MAHPPYEPYYLHHQQPPPIQDSKDRNAINTLFVSGLPDDVKAREIHNLFRRRPGFDSCQLKYTGRGNQVVAFATFFNHQSAMAALHSLNGVKFDPQTGSVLHIELARSNSRRKRKPGSGPYVVIDKRSNAEEGNDNAHEASTDDGDSESDESSDGEKHDSGEKGDLVTSKSGETVVDSNNAAAAVNSNKQQPEKPVEGGPCSTLFFANLGPNCTEDELKQVLSQYPGFTMLKLRARGGMPVAFTDFEELEQANKAMEELSGTMLPSSDRGGMHIEYARSKMRRT</sequence>
<feature type="compositionally biased region" description="Acidic residues" evidence="3">
    <location>
        <begin position="142"/>
        <end position="153"/>
    </location>
</feature>
<dbReference type="SUPFAM" id="SSF54928">
    <property type="entry name" value="RNA-binding domain, RBD"/>
    <property type="match status" value="1"/>
</dbReference>
<feature type="domain" description="RRM" evidence="4">
    <location>
        <begin position="29"/>
        <end position="108"/>
    </location>
</feature>
<dbReference type="SMART" id="SM00360">
    <property type="entry name" value="RRM"/>
    <property type="match status" value="2"/>
</dbReference>
<dbReference type="eggNOG" id="KOG1457">
    <property type="taxonomic scope" value="Eukaryota"/>
</dbReference>
<evidence type="ECO:0000256" key="3">
    <source>
        <dbReference type="SAM" id="MobiDB-lite"/>
    </source>
</evidence>
<name>W9S2X7_9ROSA</name>
<dbReference type="FunFam" id="3.30.70.330:FF:000335">
    <property type="entry name" value="RNA-binding protein with multiple splicing 2"/>
    <property type="match status" value="1"/>
</dbReference>
<keyword evidence="6" id="KW-1185">Reference proteome</keyword>
<gene>
    <name evidence="5" type="ORF">L484_004547</name>
</gene>